<comment type="cofactor">
    <cofactor evidence="1 6">
        <name>heme</name>
        <dbReference type="ChEBI" id="CHEBI:30413"/>
    </cofactor>
</comment>
<gene>
    <name evidence="8" type="ORF">VNI00_005408</name>
</gene>
<evidence type="ECO:0000256" key="2">
    <source>
        <dbReference type="ARBA" id="ARBA00010617"/>
    </source>
</evidence>
<dbReference type="Proteomes" id="UP001383192">
    <property type="component" value="Unassembled WGS sequence"/>
</dbReference>
<evidence type="ECO:0000256" key="3">
    <source>
        <dbReference type="ARBA" id="ARBA00022723"/>
    </source>
</evidence>
<dbReference type="GO" id="GO:0016705">
    <property type="term" value="F:oxidoreductase activity, acting on paired donors, with incorporation or reduction of molecular oxygen"/>
    <property type="evidence" value="ECO:0007669"/>
    <property type="project" value="InterPro"/>
</dbReference>
<evidence type="ECO:0000313" key="8">
    <source>
        <dbReference type="EMBL" id="KAK7049977.1"/>
    </source>
</evidence>
<evidence type="ECO:0000256" key="1">
    <source>
        <dbReference type="ARBA" id="ARBA00001971"/>
    </source>
</evidence>
<dbReference type="PRINTS" id="PR00465">
    <property type="entry name" value="EP450IV"/>
</dbReference>
<dbReference type="PROSITE" id="PS00086">
    <property type="entry name" value="CYTOCHROME_P450"/>
    <property type="match status" value="1"/>
</dbReference>
<evidence type="ECO:0000256" key="4">
    <source>
        <dbReference type="ARBA" id="ARBA00023002"/>
    </source>
</evidence>
<keyword evidence="7" id="KW-0503">Monooxygenase</keyword>
<dbReference type="Gene3D" id="1.10.630.10">
    <property type="entry name" value="Cytochrome P450"/>
    <property type="match status" value="1"/>
</dbReference>
<dbReference type="PANTHER" id="PTHR46206">
    <property type="entry name" value="CYTOCHROME P450"/>
    <property type="match status" value="1"/>
</dbReference>
<proteinExistence type="inferred from homology"/>
<dbReference type="InterPro" id="IPR001128">
    <property type="entry name" value="Cyt_P450"/>
</dbReference>
<comment type="caution">
    <text evidence="8">The sequence shown here is derived from an EMBL/GenBank/DDBJ whole genome shotgun (WGS) entry which is preliminary data.</text>
</comment>
<keyword evidence="4 7" id="KW-0560">Oxidoreductase</keyword>
<keyword evidence="9" id="KW-1185">Reference proteome</keyword>
<protein>
    <recommendedName>
        <fullName evidence="10">Cytochrome P450</fullName>
    </recommendedName>
</protein>
<dbReference type="GO" id="GO:0004497">
    <property type="term" value="F:monooxygenase activity"/>
    <property type="evidence" value="ECO:0007669"/>
    <property type="project" value="UniProtKB-KW"/>
</dbReference>
<evidence type="ECO:0008006" key="10">
    <source>
        <dbReference type="Google" id="ProtNLM"/>
    </source>
</evidence>
<feature type="binding site" description="axial binding residue" evidence="6">
    <location>
        <position position="443"/>
    </location>
    <ligand>
        <name>heme</name>
        <dbReference type="ChEBI" id="CHEBI:30413"/>
    </ligand>
    <ligandPart>
        <name>Fe</name>
        <dbReference type="ChEBI" id="CHEBI:18248"/>
    </ligandPart>
</feature>
<dbReference type="CDD" id="cd11041">
    <property type="entry name" value="CYP503A1-like"/>
    <property type="match status" value="1"/>
</dbReference>
<dbReference type="AlphaFoldDB" id="A0AAW0DFT6"/>
<dbReference type="EMBL" id="JAYKXP010000015">
    <property type="protein sequence ID" value="KAK7049977.1"/>
    <property type="molecule type" value="Genomic_DNA"/>
</dbReference>
<dbReference type="Pfam" id="PF00067">
    <property type="entry name" value="p450"/>
    <property type="match status" value="1"/>
</dbReference>
<dbReference type="GO" id="GO:0020037">
    <property type="term" value="F:heme binding"/>
    <property type="evidence" value="ECO:0007669"/>
    <property type="project" value="InterPro"/>
</dbReference>
<dbReference type="InterPro" id="IPR002403">
    <property type="entry name" value="Cyt_P450_E_grp-IV"/>
</dbReference>
<dbReference type="InterPro" id="IPR017972">
    <property type="entry name" value="Cyt_P450_CS"/>
</dbReference>
<sequence length="501" mass="56929">MPHILVQLTLAVSTLYIATKIARLRALNANLHSVPSIGGDGLSSYVNGLRYYRNARKFIQEGYEKYQGRVFKIPTLTSWEVVVTSPQLVDDLRKAPDDALNFFEAVNDSIAMEYTMGEPIHRDPYHINIVRGKLTKNLGVKFDDVRDEIVTAFADEMPATSEWTKRSIGNSIFRIVARASNRLFVGLPLCRELEYLNLNINFTLQVVVSAYIINLFPEFLKPVAGRFLTPATKSIQRVRKFLEPIIIERSEKQEKYGDQWSDKPNDFLMWCMDTATGPQRSIQDFVMRMLGTNFAAIHTSSMTFTDALYYLAAHPEYVPELRQEIEGVVENHGWSKSSFQHMRKLDSFLKESGRLAGLGGLASGRKALKDFTFSDGTTIPAGAVVSIPAAGIHFDTKYYDDPYTFKPWRFSELRDSADEEGIKHQMITPNTEYVLFGVGRHACPGRFFAVNELKLLLAHVIVTYDVKFEDEGKLPDDTWIGANRMPNRYAEIMYRKRVASV</sequence>
<dbReference type="SUPFAM" id="SSF48264">
    <property type="entry name" value="Cytochrome P450"/>
    <property type="match status" value="1"/>
</dbReference>
<keyword evidence="3 6" id="KW-0479">Metal-binding</keyword>
<keyword evidence="6 7" id="KW-0349">Heme</keyword>
<reference evidence="8 9" key="1">
    <citation type="submission" date="2024-01" db="EMBL/GenBank/DDBJ databases">
        <title>A draft genome for a cacao thread blight-causing isolate of Paramarasmius palmivorus.</title>
        <authorList>
            <person name="Baruah I.K."/>
            <person name="Bukari Y."/>
            <person name="Amoako-Attah I."/>
            <person name="Meinhardt L.W."/>
            <person name="Bailey B.A."/>
            <person name="Cohen S.P."/>
        </authorList>
    </citation>
    <scope>NUCLEOTIDE SEQUENCE [LARGE SCALE GENOMIC DNA]</scope>
    <source>
        <strain evidence="8 9">GH-12</strain>
    </source>
</reference>
<dbReference type="GO" id="GO:0005506">
    <property type="term" value="F:iron ion binding"/>
    <property type="evidence" value="ECO:0007669"/>
    <property type="project" value="InterPro"/>
</dbReference>
<evidence type="ECO:0000256" key="6">
    <source>
        <dbReference type="PIRSR" id="PIRSR602403-1"/>
    </source>
</evidence>
<evidence type="ECO:0000256" key="7">
    <source>
        <dbReference type="RuleBase" id="RU000461"/>
    </source>
</evidence>
<comment type="similarity">
    <text evidence="2 7">Belongs to the cytochrome P450 family.</text>
</comment>
<organism evidence="8 9">
    <name type="scientific">Paramarasmius palmivorus</name>
    <dbReference type="NCBI Taxonomy" id="297713"/>
    <lineage>
        <taxon>Eukaryota</taxon>
        <taxon>Fungi</taxon>
        <taxon>Dikarya</taxon>
        <taxon>Basidiomycota</taxon>
        <taxon>Agaricomycotina</taxon>
        <taxon>Agaricomycetes</taxon>
        <taxon>Agaricomycetidae</taxon>
        <taxon>Agaricales</taxon>
        <taxon>Marasmiineae</taxon>
        <taxon>Marasmiaceae</taxon>
        <taxon>Paramarasmius</taxon>
    </lineage>
</organism>
<dbReference type="InterPro" id="IPR036396">
    <property type="entry name" value="Cyt_P450_sf"/>
</dbReference>
<name>A0AAW0DFT6_9AGAR</name>
<evidence type="ECO:0000256" key="5">
    <source>
        <dbReference type="ARBA" id="ARBA00023004"/>
    </source>
</evidence>
<keyword evidence="5 6" id="KW-0408">Iron</keyword>
<evidence type="ECO:0000313" key="9">
    <source>
        <dbReference type="Proteomes" id="UP001383192"/>
    </source>
</evidence>
<accession>A0AAW0DFT6</accession>